<keyword evidence="1" id="KW-0732">Signal</keyword>
<dbReference type="Proteomes" id="UP000256970">
    <property type="component" value="Unassembled WGS sequence"/>
</dbReference>
<feature type="chain" id="PRO_5016888562" description="Dirigent protein" evidence="1">
    <location>
        <begin position="22"/>
        <end position="201"/>
    </location>
</feature>
<evidence type="ECO:0008006" key="4">
    <source>
        <dbReference type="Google" id="ProtNLM"/>
    </source>
</evidence>
<dbReference type="EMBL" id="FNXT01000891">
    <property type="protein sequence ID" value="SZX68952.1"/>
    <property type="molecule type" value="Genomic_DNA"/>
</dbReference>
<organism evidence="2 3">
    <name type="scientific">Tetradesmus obliquus</name>
    <name type="common">Green alga</name>
    <name type="synonym">Acutodesmus obliquus</name>
    <dbReference type="NCBI Taxonomy" id="3088"/>
    <lineage>
        <taxon>Eukaryota</taxon>
        <taxon>Viridiplantae</taxon>
        <taxon>Chlorophyta</taxon>
        <taxon>core chlorophytes</taxon>
        <taxon>Chlorophyceae</taxon>
        <taxon>CS clade</taxon>
        <taxon>Sphaeropleales</taxon>
        <taxon>Scenedesmaceae</taxon>
        <taxon>Tetradesmus</taxon>
    </lineage>
</organism>
<dbReference type="AlphaFoldDB" id="A0A383VVY7"/>
<name>A0A383VVY7_TETOB</name>
<evidence type="ECO:0000313" key="2">
    <source>
        <dbReference type="EMBL" id="SZX68952.1"/>
    </source>
</evidence>
<reference evidence="2 3" key="1">
    <citation type="submission" date="2016-10" db="EMBL/GenBank/DDBJ databases">
        <authorList>
            <person name="Cai Z."/>
        </authorList>
    </citation>
    <scope>NUCLEOTIDE SEQUENCE [LARGE SCALE GENOMIC DNA]</scope>
</reference>
<evidence type="ECO:0000313" key="3">
    <source>
        <dbReference type="Proteomes" id="UP000256970"/>
    </source>
</evidence>
<feature type="signal peptide" evidence="1">
    <location>
        <begin position="1"/>
        <end position="21"/>
    </location>
</feature>
<sequence length="201" mass="21865">MAPRDLCTLLCMAFLVGTLSAAFAQDANHGKPRDPPVGSLSKFNPSTMHYEPVTSDKAYTYYRIKVNLNETFFDTFTPDPKEAHLSSTVVSGDVFDNSTGIKVGTFDTSSTSTFLRANNELQWLATMAVELGPSGDDTLFVSAALDRANLFREPTDFDPAVVGGTGRYKGATGEVIHSGTSVTRPDNVYVADFAVPRFKRF</sequence>
<evidence type="ECO:0000256" key="1">
    <source>
        <dbReference type="SAM" id="SignalP"/>
    </source>
</evidence>
<gene>
    <name evidence="2" type="ORF">BQ4739_LOCUS9262</name>
</gene>
<keyword evidence="3" id="KW-1185">Reference proteome</keyword>
<protein>
    <recommendedName>
        <fullName evidence="4">Dirigent protein</fullName>
    </recommendedName>
</protein>
<accession>A0A383VVY7</accession>
<proteinExistence type="predicted"/>